<reference evidence="3" key="1">
    <citation type="submission" date="2019-07" db="EMBL/GenBank/DDBJ databases">
        <authorList>
            <person name="De-Chao Zhang Q."/>
        </authorList>
    </citation>
    <scope>NUCLEOTIDE SEQUENCE</scope>
    <source>
        <strain evidence="3">TP-CH-4</strain>
    </source>
</reference>
<gene>
    <name evidence="3" type="ORF">FK220_008890</name>
</gene>
<feature type="domain" description="2TM" evidence="2">
    <location>
        <begin position="12"/>
        <end position="107"/>
    </location>
</feature>
<sequence>MKAKNKTRTKYERAQKRVAELRGFYNHLTVYILVNAALLILREKFTIILISKEALGNPEFLDWLNWNTYGTSIVWGIALCIHALRTFSGISFFGRKWEERQIRRFMEEEN</sequence>
<dbReference type="InterPro" id="IPR025698">
    <property type="entry name" value="2TM_dom"/>
</dbReference>
<keyword evidence="1" id="KW-0472">Membrane</keyword>
<dbReference type="Proteomes" id="UP000707206">
    <property type="component" value="Unassembled WGS sequence"/>
</dbReference>
<protein>
    <submittedName>
        <fullName evidence="3">2TM domain-containing protein</fullName>
    </submittedName>
</protein>
<comment type="caution">
    <text evidence="3">The sequence shown here is derived from an EMBL/GenBank/DDBJ whole genome shotgun (WGS) entry which is preliminary data.</text>
</comment>
<evidence type="ECO:0000313" key="3">
    <source>
        <dbReference type="EMBL" id="NHF59454.1"/>
    </source>
</evidence>
<dbReference type="EMBL" id="VIKU02000002">
    <property type="protein sequence ID" value="NHF59454.1"/>
    <property type="molecule type" value="Genomic_DNA"/>
</dbReference>
<dbReference type="Pfam" id="PF13239">
    <property type="entry name" value="2TM"/>
    <property type="match status" value="1"/>
</dbReference>
<feature type="transmembrane region" description="Helical" evidence="1">
    <location>
        <begin position="21"/>
        <end position="41"/>
    </location>
</feature>
<feature type="transmembrane region" description="Helical" evidence="1">
    <location>
        <begin position="73"/>
        <end position="94"/>
    </location>
</feature>
<evidence type="ECO:0000256" key="1">
    <source>
        <dbReference type="SAM" id="Phobius"/>
    </source>
</evidence>
<keyword evidence="1" id="KW-1133">Transmembrane helix</keyword>
<dbReference type="RefSeq" id="WP_152573962.1">
    <property type="nucleotide sequence ID" value="NZ_VIKU02000002.1"/>
</dbReference>
<evidence type="ECO:0000313" key="4">
    <source>
        <dbReference type="Proteomes" id="UP000707206"/>
    </source>
</evidence>
<proteinExistence type="predicted"/>
<reference evidence="3" key="2">
    <citation type="submission" date="2020-03" db="EMBL/GenBank/DDBJ databases">
        <title>Flavobacteriaceae bacterium strain TP-CH-4, a member of the family Flavobacteriaceae isolated from a deep-sea seamount.</title>
        <authorList>
            <person name="Zhang D.-C."/>
        </authorList>
    </citation>
    <scope>NUCLEOTIDE SEQUENCE</scope>
    <source>
        <strain evidence="3">TP-CH-4</strain>
    </source>
</reference>
<evidence type="ECO:0000259" key="2">
    <source>
        <dbReference type="Pfam" id="PF13239"/>
    </source>
</evidence>
<accession>A0A967ASX1</accession>
<keyword evidence="1" id="KW-0812">Transmembrane</keyword>
<organism evidence="3 4">
    <name type="scientific">Pelagihabitans pacificus</name>
    <dbReference type="NCBI Taxonomy" id="2696054"/>
    <lineage>
        <taxon>Bacteria</taxon>
        <taxon>Pseudomonadati</taxon>
        <taxon>Bacteroidota</taxon>
        <taxon>Flavobacteriia</taxon>
        <taxon>Flavobacteriales</taxon>
        <taxon>Flavobacteriaceae</taxon>
        <taxon>Pelagihabitans</taxon>
    </lineage>
</organism>
<dbReference type="AlphaFoldDB" id="A0A967ASX1"/>
<name>A0A967ASX1_9FLAO</name>
<keyword evidence="4" id="KW-1185">Reference proteome</keyword>